<dbReference type="Proteomes" id="UP000185936">
    <property type="component" value="Unassembled WGS sequence"/>
</dbReference>
<protein>
    <submittedName>
        <fullName evidence="2">Uncharacterized protein</fullName>
    </submittedName>
</protein>
<reference evidence="3" key="1">
    <citation type="submission" date="2017-01" db="EMBL/GenBank/DDBJ databases">
        <authorList>
            <person name="Varghese N."/>
            <person name="Submissions S."/>
        </authorList>
    </citation>
    <scope>NUCLEOTIDE SEQUENCE [LARGE SCALE GENOMIC DNA]</scope>
    <source>
        <strain evidence="3">type strain: HArc-</strain>
    </source>
</reference>
<feature type="region of interest" description="Disordered" evidence="1">
    <location>
        <begin position="491"/>
        <end position="516"/>
    </location>
</feature>
<gene>
    <name evidence="2" type="ORF">SAMN05421752_103156</name>
</gene>
<sequence>MKRTQLLTVLVVVGLLVGSIPSAALAAGAAGTGANAVAQADESNSNSSEATTGQQLATVIEVTDDEVSGDIESASLESVLAQSNESERAAVLADRAASLRERANETVATQQEATTAYETGDLTRTEYAQRLAVLSSRANTVDRGFDRLDEHAADVSALELRAAGYDRSANDAAREQLRKLTSTGASALLAQYTGEQRGEFSLETTDGLSIETENEDGERSRELEREQPGNGTFQIPQSEALTAATDPLSTADEGEWTLRSVDRDEDDGYFEFEFTFFGPDTTGEAEVSVDGETGDVFEFEEELEPRDADDNDEIPLSISLVEGTAAPNTSVTFAVTAAGDPIEGATVEIDDQAVGETDATGRITVTLPDDDEADVEVEDGDREGELELTLRSTTSEEAADEEINEKLSVTGSVDNGTVTVAVGYDGEGVSGVTVLADGDRVGTTGEDGTLSFDAEPGDDELEVTVLKGEFEAELEFEISADGALELDDVDIDERDEDHEDDEELGVTVVSGEPAPGATVTLEVTDADGPVADAVVEVEDENAGTTDSDGRITVTLPDDDEVEIEVEDGDREGELDLEFDGDDSDDDARKEDDEDDEREEEDADDEDGEDADDDEEDADDEDGEDADDDEEDADDEDGEDADDDEENADEDEAEDDE</sequence>
<feature type="region of interest" description="Disordered" evidence="1">
    <location>
        <begin position="537"/>
        <end position="656"/>
    </location>
</feature>
<evidence type="ECO:0000313" key="2">
    <source>
        <dbReference type="EMBL" id="SIR82358.1"/>
    </source>
</evidence>
<dbReference type="RefSeq" id="WP_076608278.1">
    <property type="nucleotide sequence ID" value="NZ_FTNR01000003.1"/>
</dbReference>
<dbReference type="AlphaFoldDB" id="A0A1N7E2V3"/>
<keyword evidence="3" id="KW-1185">Reference proteome</keyword>
<organism evidence="2 3">
    <name type="scientific">Natronorubrum thiooxidans</name>
    <dbReference type="NCBI Taxonomy" id="308853"/>
    <lineage>
        <taxon>Archaea</taxon>
        <taxon>Methanobacteriati</taxon>
        <taxon>Methanobacteriota</taxon>
        <taxon>Stenosarchaea group</taxon>
        <taxon>Halobacteria</taxon>
        <taxon>Halobacteriales</taxon>
        <taxon>Natrialbaceae</taxon>
        <taxon>Natronorubrum</taxon>
    </lineage>
</organism>
<accession>A0A1N7E2V3</accession>
<evidence type="ECO:0000256" key="1">
    <source>
        <dbReference type="SAM" id="MobiDB-lite"/>
    </source>
</evidence>
<feature type="compositionally biased region" description="Basic and acidic residues" evidence="1">
    <location>
        <begin position="217"/>
        <end position="227"/>
    </location>
</feature>
<name>A0A1N7E2V3_9EURY</name>
<feature type="compositionally biased region" description="Acidic residues" evidence="1">
    <location>
        <begin position="491"/>
        <end position="504"/>
    </location>
</feature>
<dbReference type="OrthoDB" id="206411at2157"/>
<feature type="compositionally biased region" description="Polar residues" evidence="1">
    <location>
        <begin position="229"/>
        <end position="240"/>
    </location>
</feature>
<feature type="compositionally biased region" description="Acidic residues" evidence="1">
    <location>
        <begin position="556"/>
        <end position="656"/>
    </location>
</feature>
<dbReference type="STRING" id="308853.SAMN05421752_103156"/>
<dbReference type="EMBL" id="FTNR01000003">
    <property type="protein sequence ID" value="SIR82358.1"/>
    <property type="molecule type" value="Genomic_DNA"/>
</dbReference>
<feature type="region of interest" description="Disordered" evidence="1">
    <location>
        <begin position="197"/>
        <end position="253"/>
    </location>
</feature>
<proteinExistence type="predicted"/>
<evidence type="ECO:0000313" key="3">
    <source>
        <dbReference type="Proteomes" id="UP000185936"/>
    </source>
</evidence>